<proteinExistence type="predicted"/>
<sequence length="271" mass="29350">MVKLNRMGRALLVAAMLAGGAAPLAAQPAARVTETGVASPASMVFIGNSFFYYNNGITNHVSEFLRANAPSQRLRATLIGIGGSGLDWHDVESYFRPNAVARYTIDRNNVLSLNHDARLFDVAVMMDCSQCPVHPDLNGAFAEYARRHAETVRRHGAQPVFFMSWAYLDKPDMTVQLAEAYTRIGNENGAMVIPAGLAFARVVAERPDIGLYVADKRHPSLAGTYLAAAVTYAALFNQSPVGSSYTAGLDPAVARILQDAAASTVREYLRR</sequence>
<dbReference type="EMBL" id="JANJOU010000002">
    <property type="protein sequence ID" value="MCR0981104.1"/>
    <property type="molecule type" value="Genomic_DNA"/>
</dbReference>
<reference evidence="2 3" key="1">
    <citation type="submission" date="2022-06" db="EMBL/GenBank/DDBJ databases">
        <title>Roseomonas CN29.</title>
        <authorList>
            <person name="Cheng Y."/>
            <person name="He X."/>
        </authorList>
    </citation>
    <scope>NUCLEOTIDE SEQUENCE [LARGE SCALE GENOMIC DNA]</scope>
    <source>
        <strain evidence="2 3">CN29</strain>
    </source>
</reference>
<evidence type="ECO:0008006" key="4">
    <source>
        <dbReference type="Google" id="ProtNLM"/>
    </source>
</evidence>
<comment type="caution">
    <text evidence="2">The sequence shown here is derived from an EMBL/GenBank/DDBJ whole genome shotgun (WGS) entry which is preliminary data.</text>
</comment>
<evidence type="ECO:0000256" key="1">
    <source>
        <dbReference type="SAM" id="SignalP"/>
    </source>
</evidence>
<evidence type="ECO:0000313" key="2">
    <source>
        <dbReference type="EMBL" id="MCR0981104.1"/>
    </source>
</evidence>
<accession>A0ABT1WZ55</accession>
<dbReference type="SUPFAM" id="SSF52266">
    <property type="entry name" value="SGNH hydrolase"/>
    <property type="match status" value="1"/>
</dbReference>
<evidence type="ECO:0000313" key="3">
    <source>
        <dbReference type="Proteomes" id="UP001524642"/>
    </source>
</evidence>
<dbReference type="InterPro" id="IPR036514">
    <property type="entry name" value="SGNH_hydro_sf"/>
</dbReference>
<name>A0ABT1WZ55_9PROT</name>
<keyword evidence="1" id="KW-0732">Signal</keyword>
<dbReference type="Proteomes" id="UP001524642">
    <property type="component" value="Unassembled WGS sequence"/>
</dbReference>
<protein>
    <recommendedName>
        <fullName evidence="4">SGNH/GDSL hydrolase family protein</fullName>
    </recommendedName>
</protein>
<feature type="signal peptide" evidence="1">
    <location>
        <begin position="1"/>
        <end position="26"/>
    </location>
</feature>
<gene>
    <name evidence="2" type="ORF">NRP21_03465</name>
</gene>
<dbReference type="RefSeq" id="WP_257714784.1">
    <property type="nucleotide sequence ID" value="NZ_JANJOU010000002.1"/>
</dbReference>
<feature type="chain" id="PRO_5047490182" description="SGNH/GDSL hydrolase family protein" evidence="1">
    <location>
        <begin position="27"/>
        <end position="271"/>
    </location>
</feature>
<organism evidence="2 3">
    <name type="scientific">Roseomonas populi</name>
    <dbReference type="NCBI Taxonomy" id="3121582"/>
    <lineage>
        <taxon>Bacteria</taxon>
        <taxon>Pseudomonadati</taxon>
        <taxon>Pseudomonadota</taxon>
        <taxon>Alphaproteobacteria</taxon>
        <taxon>Acetobacterales</taxon>
        <taxon>Roseomonadaceae</taxon>
        <taxon>Roseomonas</taxon>
    </lineage>
</organism>
<dbReference type="Gene3D" id="3.40.50.1110">
    <property type="entry name" value="SGNH hydrolase"/>
    <property type="match status" value="1"/>
</dbReference>
<keyword evidence="3" id="KW-1185">Reference proteome</keyword>